<dbReference type="InParanoid" id="A0A1Q3C6X1"/>
<sequence length="187" mass="21251">KKGRKIHGPTPSSPPCLQDHPRDAFGIQGSRTDHRTLFNKWNALAVRSQVGQAQYDESCKLCSRGSYCLSLASMVESVGGLRDGGLPCGRCQRFESAYLQLMNLADTKLYNSTQFFRFGSLIYDLSFIDIDKILPFSSTLGWRSLKLKGEVQMRKGLRWIPRHEMRKGVVSDEMLQRVENKCRSRDS</sequence>
<keyword evidence="5" id="KW-0934">Plastid</keyword>
<dbReference type="AlphaFoldDB" id="A0A1Q3C6X1"/>
<accession>A0A1Q3C6X1</accession>
<evidence type="ECO:0000256" key="1">
    <source>
        <dbReference type="ARBA" id="ARBA00004229"/>
    </source>
</evidence>
<comment type="subcellular location">
    <subcellularLocation>
        <location evidence="1">Plastid</location>
        <location evidence="1">Chloroplast</location>
    </subcellularLocation>
</comment>
<organism evidence="7 8">
    <name type="scientific">Cephalotus follicularis</name>
    <name type="common">Albany pitcher plant</name>
    <dbReference type="NCBI Taxonomy" id="3775"/>
    <lineage>
        <taxon>Eukaryota</taxon>
        <taxon>Viridiplantae</taxon>
        <taxon>Streptophyta</taxon>
        <taxon>Embryophyta</taxon>
        <taxon>Tracheophyta</taxon>
        <taxon>Spermatophyta</taxon>
        <taxon>Magnoliopsida</taxon>
        <taxon>eudicotyledons</taxon>
        <taxon>Gunneridae</taxon>
        <taxon>Pentapetalae</taxon>
        <taxon>rosids</taxon>
        <taxon>fabids</taxon>
        <taxon>Oxalidales</taxon>
        <taxon>Cephalotaceae</taxon>
        <taxon>Cephalotus</taxon>
    </lineage>
</organism>
<feature type="non-terminal residue" evidence="7">
    <location>
        <position position="1"/>
    </location>
</feature>
<keyword evidence="8" id="KW-1185">Reference proteome</keyword>
<dbReference type="OrthoDB" id="585237at2759"/>
<protein>
    <recommendedName>
        <fullName evidence="3">Uncharacterized protein ycf68</fullName>
    </recommendedName>
</protein>
<feature type="region of interest" description="Disordered" evidence="6">
    <location>
        <begin position="1"/>
        <end position="20"/>
    </location>
</feature>
<reference evidence="8" key="1">
    <citation type="submission" date="2016-04" db="EMBL/GenBank/DDBJ databases">
        <title>Cephalotus genome sequencing.</title>
        <authorList>
            <person name="Fukushima K."/>
            <person name="Hasebe M."/>
            <person name="Fang X."/>
        </authorList>
    </citation>
    <scope>NUCLEOTIDE SEQUENCE [LARGE SCALE GENOMIC DNA]</scope>
    <source>
        <strain evidence="8">cv. St1</strain>
    </source>
</reference>
<evidence type="ECO:0000256" key="6">
    <source>
        <dbReference type="SAM" id="MobiDB-lite"/>
    </source>
</evidence>
<comment type="similarity">
    <text evidence="2">Belongs to the ycf68 family.</text>
</comment>
<dbReference type="EMBL" id="BDDD01001443">
    <property type="protein sequence ID" value="GAV76036.1"/>
    <property type="molecule type" value="Genomic_DNA"/>
</dbReference>
<proteinExistence type="inferred from homology"/>
<dbReference type="PANTHER" id="PTHR34890">
    <property type="entry name" value="ORF16-LACZ FUSION PROTEIN-RELATED"/>
    <property type="match status" value="1"/>
</dbReference>
<evidence type="ECO:0000256" key="5">
    <source>
        <dbReference type="ARBA" id="ARBA00022640"/>
    </source>
</evidence>
<evidence type="ECO:0000256" key="2">
    <source>
        <dbReference type="ARBA" id="ARBA00007638"/>
    </source>
</evidence>
<name>A0A1Q3C6X1_CEPFO</name>
<comment type="caution">
    <text evidence="7">The sequence shown here is derived from an EMBL/GenBank/DDBJ whole genome shotgun (WGS) entry which is preliminary data.</text>
</comment>
<dbReference type="Proteomes" id="UP000187406">
    <property type="component" value="Unassembled WGS sequence"/>
</dbReference>
<evidence type="ECO:0000256" key="3">
    <source>
        <dbReference type="ARBA" id="ARBA00021456"/>
    </source>
</evidence>
<gene>
    <name evidence="7" type="ORF">CFOL_v3_19511</name>
</gene>
<evidence type="ECO:0000313" key="8">
    <source>
        <dbReference type="Proteomes" id="UP000187406"/>
    </source>
</evidence>
<dbReference type="InterPro" id="IPR022546">
    <property type="entry name" value="Uncharacterised_Ycf68"/>
</dbReference>
<feature type="non-terminal residue" evidence="7">
    <location>
        <position position="187"/>
    </location>
</feature>
<dbReference type="GO" id="GO:0009507">
    <property type="term" value="C:chloroplast"/>
    <property type="evidence" value="ECO:0007669"/>
    <property type="project" value="UniProtKB-SubCell"/>
</dbReference>
<evidence type="ECO:0000256" key="4">
    <source>
        <dbReference type="ARBA" id="ARBA00022528"/>
    </source>
</evidence>
<evidence type="ECO:0000313" key="7">
    <source>
        <dbReference type="EMBL" id="GAV76036.1"/>
    </source>
</evidence>
<keyword evidence="4" id="KW-0150">Chloroplast</keyword>